<dbReference type="InterPro" id="IPR052901">
    <property type="entry name" value="Bact_TGase-like"/>
</dbReference>
<feature type="transmembrane region" description="Helical" evidence="2">
    <location>
        <begin position="207"/>
        <end position="227"/>
    </location>
</feature>
<feature type="domain" description="Transglutaminase-like" evidence="3">
    <location>
        <begin position="497"/>
        <end position="569"/>
    </location>
</feature>
<dbReference type="PANTHER" id="PTHR42736:SF1">
    <property type="entry name" value="PROTEIN-GLUTAMINE GAMMA-GLUTAMYLTRANSFERASE"/>
    <property type="match status" value="1"/>
</dbReference>
<name>A0ABP9VKD0_9BACT</name>
<comment type="caution">
    <text evidence="4">The sequence shown here is derived from an EMBL/GenBank/DDBJ whole genome shotgun (WGS) entry which is preliminary data.</text>
</comment>
<gene>
    <name evidence="4" type="ORF">Rcae01_00179</name>
</gene>
<dbReference type="PANTHER" id="PTHR42736">
    <property type="entry name" value="PROTEIN-GLUTAMINE GAMMA-GLUTAMYLTRANSFERASE"/>
    <property type="match status" value="1"/>
</dbReference>
<keyword evidence="2" id="KW-1133">Transmembrane helix</keyword>
<feature type="transmembrane region" description="Helical" evidence="2">
    <location>
        <begin position="30"/>
        <end position="47"/>
    </location>
</feature>
<feature type="transmembrane region" description="Helical" evidence="2">
    <location>
        <begin position="125"/>
        <end position="144"/>
    </location>
</feature>
<keyword evidence="5" id="KW-1185">Reference proteome</keyword>
<proteinExistence type="predicted"/>
<protein>
    <recommendedName>
        <fullName evidence="3">Transglutaminase-like domain-containing protein</fullName>
    </recommendedName>
</protein>
<dbReference type="EMBL" id="BAABRO010000001">
    <property type="protein sequence ID" value="GAA5504740.1"/>
    <property type="molecule type" value="Genomic_DNA"/>
</dbReference>
<feature type="region of interest" description="Disordered" evidence="1">
    <location>
        <begin position="180"/>
        <end position="199"/>
    </location>
</feature>
<evidence type="ECO:0000256" key="1">
    <source>
        <dbReference type="SAM" id="MobiDB-lite"/>
    </source>
</evidence>
<feature type="compositionally biased region" description="Low complexity" evidence="1">
    <location>
        <begin position="180"/>
        <end position="189"/>
    </location>
</feature>
<feature type="transmembrane region" description="Helical" evidence="2">
    <location>
        <begin position="68"/>
        <end position="86"/>
    </location>
</feature>
<dbReference type="InterPro" id="IPR038765">
    <property type="entry name" value="Papain-like_cys_pep_sf"/>
</dbReference>
<feature type="transmembrane region" description="Helical" evidence="2">
    <location>
        <begin position="98"/>
        <end position="118"/>
    </location>
</feature>
<evidence type="ECO:0000313" key="5">
    <source>
        <dbReference type="Proteomes" id="UP001416858"/>
    </source>
</evidence>
<dbReference type="InterPro" id="IPR002931">
    <property type="entry name" value="Transglutaminase-like"/>
</dbReference>
<sequence>MFSRHQWTIVVLFLTLGVFVANTFNSWTTLIVITVVASAAAWIQRWLEHHYRAADGSLKRSWWRSRPFALFTGLLCLTTVFVAHMLPYMTMKSVNPFGMGADLLSHTALAWIAFLWVMRRADGHGLMLVLGLIVVLMSVAAGGVTKSNAGQTTIGFCVCLGYAIASQNILGRGAFWKTSSSSRSTSTTRPWNTPALKTGPAGNRNRTAIALSALTLTAIVIVTGAIAQATSATLPQVQSKIQSTLKNTLDTTFNNMAVSGTRYVYGSTIGSIRNNKVASPDEVALCVFSSNSPGYLRGTAFDYYENRHWHIATPHVIDEYAYQTSLMNHSVESSGPGTTALKSSRMANLQRFYLTSDANEDSSTEPVQTIEVRNIPFKGTTVFMPLGSRWMEAKSGSLVVNHHGLVDHGVDVRHPYIIATASQPPKDELDLVRLQMLTHIPRRLRGVLKPLAYEICGDETDVRKKADRVVQFFVNNFDYSLSPTIPPNRVDPLLYFFETRHAAHCEYFASGTVALLRAQGIPARYVTGYVVDELEPDKAFWLARNRDAHAWAEAYDAKTQTWFPVESTPGHRYSTLNVDPTQNQSSSPTWSPQLTDTTIADSVLSSINAFIVAIRANNPLLAIFRIVQGPMFLILSVIVWRRSRRVQLNLIDPMDRISHKMLRKMDRRLKRLSMIRHTHETMHQFADRIESIEPTASKRSREWIETTANWYREFAQARYQGKPPGPVPKF</sequence>
<feature type="transmembrane region" description="Helical" evidence="2">
    <location>
        <begin position="620"/>
        <end position="640"/>
    </location>
</feature>
<dbReference type="SUPFAM" id="SSF54001">
    <property type="entry name" value="Cysteine proteinases"/>
    <property type="match status" value="1"/>
</dbReference>
<dbReference type="RefSeq" id="WP_345681802.1">
    <property type="nucleotide sequence ID" value="NZ_BAABRO010000001.1"/>
</dbReference>
<accession>A0ABP9VKD0</accession>
<feature type="transmembrane region" description="Helical" evidence="2">
    <location>
        <begin position="7"/>
        <end position="24"/>
    </location>
</feature>
<evidence type="ECO:0000259" key="3">
    <source>
        <dbReference type="SMART" id="SM00460"/>
    </source>
</evidence>
<keyword evidence="2" id="KW-0812">Transmembrane</keyword>
<dbReference type="Proteomes" id="UP001416858">
    <property type="component" value="Unassembled WGS sequence"/>
</dbReference>
<feature type="transmembrane region" description="Helical" evidence="2">
    <location>
        <begin position="150"/>
        <end position="170"/>
    </location>
</feature>
<evidence type="ECO:0000313" key="4">
    <source>
        <dbReference type="EMBL" id="GAA5504740.1"/>
    </source>
</evidence>
<dbReference type="Pfam" id="PF01841">
    <property type="entry name" value="Transglut_core"/>
    <property type="match status" value="1"/>
</dbReference>
<dbReference type="Gene3D" id="3.10.620.30">
    <property type="match status" value="1"/>
</dbReference>
<reference evidence="4 5" key="1">
    <citation type="submission" date="2024-02" db="EMBL/GenBank/DDBJ databases">
        <title>Rhodopirellula caenicola NBRC 110016.</title>
        <authorList>
            <person name="Ichikawa N."/>
            <person name="Katano-Makiyama Y."/>
            <person name="Hidaka K."/>
        </authorList>
    </citation>
    <scope>NUCLEOTIDE SEQUENCE [LARGE SCALE GENOMIC DNA]</scope>
    <source>
        <strain evidence="4 5">NBRC 110016</strain>
    </source>
</reference>
<organism evidence="4 5">
    <name type="scientific">Novipirellula caenicola</name>
    <dbReference type="NCBI Taxonomy" id="1536901"/>
    <lineage>
        <taxon>Bacteria</taxon>
        <taxon>Pseudomonadati</taxon>
        <taxon>Planctomycetota</taxon>
        <taxon>Planctomycetia</taxon>
        <taxon>Pirellulales</taxon>
        <taxon>Pirellulaceae</taxon>
        <taxon>Novipirellula</taxon>
    </lineage>
</organism>
<dbReference type="SMART" id="SM00460">
    <property type="entry name" value="TGc"/>
    <property type="match status" value="1"/>
</dbReference>
<keyword evidence="2" id="KW-0472">Membrane</keyword>
<evidence type="ECO:0000256" key="2">
    <source>
        <dbReference type="SAM" id="Phobius"/>
    </source>
</evidence>